<name>A0A443P3I3_9MAGN</name>
<dbReference type="Proteomes" id="UP000283530">
    <property type="component" value="Unassembled WGS sequence"/>
</dbReference>
<evidence type="ECO:0000256" key="3">
    <source>
        <dbReference type="ARBA" id="ARBA00012562"/>
    </source>
</evidence>
<dbReference type="GO" id="GO:0006308">
    <property type="term" value="P:DNA catabolic process"/>
    <property type="evidence" value="ECO:0007669"/>
    <property type="project" value="InterPro"/>
</dbReference>
<evidence type="ECO:0000256" key="7">
    <source>
        <dbReference type="ARBA" id="ARBA00022759"/>
    </source>
</evidence>
<sequence length="308" mass="35167">MEREDEDEIKDMGFFLHLRLLLIALSGGVPCIHAWGKEGHFMVCKIAEPLLKEDTMRAVQDLLPEVAGGDLAAVCSWADEVRFRYRWSSPLHYVNTPGVCNFQYKRDCHNSKGEEGMCVVGAINNYTAQLQTYGDSSNQYTLTESLMFLSHFMGDEHQPLHAGFEEDEGGNTIRVRWYRRMTNLHHVWDVNIIETAMKDFYGDDLSLMIDAIQRNLTDGWSDEIRDWESCSGKLVTCPNKYASESIRLACDYAYKDVRPESTLGDDYFFSRLPIVQKRIAQAGVRLASVLNQILDASVGKRMARMLQK</sequence>
<keyword evidence="10" id="KW-0325">Glycoprotein</keyword>
<evidence type="ECO:0000256" key="8">
    <source>
        <dbReference type="ARBA" id="ARBA00022801"/>
    </source>
</evidence>
<dbReference type="STRING" id="337451.A0A443P3I3"/>
<evidence type="ECO:0000256" key="11">
    <source>
        <dbReference type="SAM" id="Phobius"/>
    </source>
</evidence>
<dbReference type="Gene3D" id="1.10.575.10">
    <property type="entry name" value="P1 Nuclease"/>
    <property type="match status" value="1"/>
</dbReference>
<proteinExistence type="inferred from homology"/>
<keyword evidence="5" id="KW-0479">Metal-binding</keyword>
<comment type="similarity">
    <text evidence="2">Belongs to the nuclease type I family.</text>
</comment>
<dbReference type="FunFam" id="1.10.575.10:FF:000002">
    <property type="entry name" value="Endonuclease 2"/>
    <property type="match status" value="1"/>
</dbReference>
<dbReference type="PANTHER" id="PTHR33146:SF21">
    <property type="entry name" value="ASPERGILLUS NUCLEASE S1"/>
    <property type="match status" value="1"/>
</dbReference>
<dbReference type="GO" id="GO:0003676">
    <property type="term" value="F:nucleic acid binding"/>
    <property type="evidence" value="ECO:0007669"/>
    <property type="project" value="InterPro"/>
</dbReference>
<evidence type="ECO:0000313" key="13">
    <source>
        <dbReference type="Proteomes" id="UP000283530"/>
    </source>
</evidence>
<comment type="catalytic activity">
    <reaction evidence="1">
        <text>Endonucleolytic cleavage to 5'-phosphomononucleotide and 5'-phosphooligonucleotide end-products.</text>
        <dbReference type="EC" id="3.1.30.1"/>
    </reaction>
</comment>
<evidence type="ECO:0000256" key="9">
    <source>
        <dbReference type="ARBA" id="ARBA00023157"/>
    </source>
</evidence>
<accession>A0A443P3I3</accession>
<gene>
    <name evidence="12" type="ORF">CKAN_01420700</name>
</gene>
<evidence type="ECO:0000256" key="2">
    <source>
        <dbReference type="ARBA" id="ARBA00009547"/>
    </source>
</evidence>
<dbReference type="PANTHER" id="PTHR33146">
    <property type="entry name" value="ENDONUCLEASE 4"/>
    <property type="match status" value="1"/>
</dbReference>
<dbReference type="InterPro" id="IPR008947">
    <property type="entry name" value="PLipase_C/P1_nuclease_dom_sf"/>
</dbReference>
<dbReference type="InterPro" id="IPR003154">
    <property type="entry name" value="S1/P1nuclease"/>
</dbReference>
<dbReference type="EMBL" id="QPKB01000005">
    <property type="protein sequence ID" value="RWR85345.1"/>
    <property type="molecule type" value="Genomic_DNA"/>
</dbReference>
<keyword evidence="11" id="KW-0472">Membrane</keyword>
<dbReference type="OrthoDB" id="441446at2759"/>
<keyword evidence="4" id="KW-0540">Nuclease</keyword>
<dbReference type="SUPFAM" id="SSF48537">
    <property type="entry name" value="Phospholipase C/P1 nuclease"/>
    <property type="match status" value="1"/>
</dbReference>
<dbReference type="CDD" id="cd11010">
    <property type="entry name" value="S1-P1_nuclease"/>
    <property type="match status" value="1"/>
</dbReference>
<feature type="transmembrane region" description="Helical" evidence="11">
    <location>
        <begin position="12"/>
        <end position="35"/>
    </location>
</feature>
<dbReference type="GO" id="GO:0046872">
    <property type="term" value="F:metal ion binding"/>
    <property type="evidence" value="ECO:0007669"/>
    <property type="project" value="UniProtKB-KW"/>
</dbReference>
<reference evidence="12 13" key="1">
    <citation type="journal article" date="2019" name="Nat. Plants">
        <title>Stout camphor tree genome fills gaps in understanding of flowering plant genome evolution.</title>
        <authorList>
            <person name="Chaw S.M."/>
            <person name="Liu Y.C."/>
            <person name="Wu Y.W."/>
            <person name="Wang H.Y."/>
            <person name="Lin C.I."/>
            <person name="Wu C.S."/>
            <person name="Ke H.M."/>
            <person name="Chang L.Y."/>
            <person name="Hsu C.Y."/>
            <person name="Yang H.T."/>
            <person name="Sudianto E."/>
            <person name="Hsu M.H."/>
            <person name="Wu K.P."/>
            <person name="Wang L.N."/>
            <person name="Leebens-Mack J.H."/>
            <person name="Tsai I.J."/>
        </authorList>
    </citation>
    <scope>NUCLEOTIDE SEQUENCE [LARGE SCALE GENOMIC DNA]</scope>
    <source>
        <strain evidence="13">cv. Chaw 1501</strain>
        <tissue evidence="12">Young leaves</tissue>
    </source>
</reference>
<evidence type="ECO:0000313" key="12">
    <source>
        <dbReference type="EMBL" id="RWR85345.1"/>
    </source>
</evidence>
<comment type="caution">
    <text evidence="12">The sequence shown here is derived from an EMBL/GenBank/DDBJ whole genome shotgun (WGS) entry which is preliminary data.</text>
</comment>
<dbReference type="Pfam" id="PF02265">
    <property type="entry name" value="S1-P1_nuclease"/>
    <property type="match status" value="1"/>
</dbReference>
<keyword evidence="13" id="KW-1185">Reference proteome</keyword>
<evidence type="ECO:0000256" key="5">
    <source>
        <dbReference type="ARBA" id="ARBA00022723"/>
    </source>
</evidence>
<keyword evidence="7 12" id="KW-0255">Endonuclease</keyword>
<evidence type="ECO:0000256" key="1">
    <source>
        <dbReference type="ARBA" id="ARBA00000245"/>
    </source>
</evidence>
<keyword evidence="9" id="KW-1015">Disulfide bond</keyword>
<dbReference type="GO" id="GO:0000014">
    <property type="term" value="F:single-stranded DNA endodeoxyribonuclease activity"/>
    <property type="evidence" value="ECO:0007669"/>
    <property type="project" value="UniProtKB-ARBA"/>
</dbReference>
<keyword evidence="8" id="KW-0378">Hydrolase</keyword>
<protein>
    <recommendedName>
        <fullName evidence="3">Aspergillus nuclease S1</fullName>
        <ecNumber evidence="3">3.1.30.1</ecNumber>
    </recommendedName>
</protein>
<organism evidence="12 13">
    <name type="scientific">Cinnamomum micranthum f. kanehirae</name>
    <dbReference type="NCBI Taxonomy" id="337451"/>
    <lineage>
        <taxon>Eukaryota</taxon>
        <taxon>Viridiplantae</taxon>
        <taxon>Streptophyta</taxon>
        <taxon>Embryophyta</taxon>
        <taxon>Tracheophyta</taxon>
        <taxon>Spermatophyta</taxon>
        <taxon>Magnoliopsida</taxon>
        <taxon>Magnoliidae</taxon>
        <taxon>Laurales</taxon>
        <taxon>Lauraceae</taxon>
        <taxon>Cinnamomum</taxon>
    </lineage>
</organism>
<dbReference type="EC" id="3.1.30.1" evidence="3"/>
<keyword evidence="6" id="KW-0732">Signal</keyword>
<evidence type="ECO:0000256" key="6">
    <source>
        <dbReference type="ARBA" id="ARBA00022729"/>
    </source>
</evidence>
<keyword evidence="11" id="KW-0812">Transmembrane</keyword>
<evidence type="ECO:0000256" key="10">
    <source>
        <dbReference type="ARBA" id="ARBA00023180"/>
    </source>
</evidence>
<dbReference type="GO" id="GO:0004521">
    <property type="term" value="F:RNA endonuclease activity"/>
    <property type="evidence" value="ECO:0007669"/>
    <property type="project" value="UniProtKB-ARBA"/>
</dbReference>
<dbReference type="AlphaFoldDB" id="A0A443P3I3"/>
<evidence type="ECO:0000256" key="4">
    <source>
        <dbReference type="ARBA" id="ARBA00022722"/>
    </source>
</evidence>
<keyword evidence="11" id="KW-1133">Transmembrane helix</keyword>